<protein>
    <recommendedName>
        <fullName evidence="1">DUF7916 domain-containing protein</fullName>
    </recommendedName>
</protein>
<dbReference type="Proteomes" id="UP000649345">
    <property type="component" value="Unassembled WGS sequence"/>
</dbReference>
<name>A0A923L9P3_9FIRM</name>
<feature type="domain" description="DUF7916" evidence="1">
    <location>
        <begin position="6"/>
        <end position="330"/>
    </location>
</feature>
<evidence type="ECO:0000313" key="3">
    <source>
        <dbReference type="Proteomes" id="UP000649345"/>
    </source>
</evidence>
<dbReference type="InterPro" id="IPR057238">
    <property type="entry name" value="DUF7916"/>
</dbReference>
<dbReference type="RefSeq" id="WP_186872770.1">
    <property type="nucleotide sequence ID" value="NZ_JACOOR010000001.1"/>
</dbReference>
<evidence type="ECO:0000259" key="1">
    <source>
        <dbReference type="Pfam" id="PF25509"/>
    </source>
</evidence>
<dbReference type="EMBL" id="JACOOR010000001">
    <property type="protein sequence ID" value="MBC5658521.1"/>
    <property type="molecule type" value="Genomic_DNA"/>
</dbReference>
<sequence>MIKRLLNYSPKEMLALTPDELFLAIKMSEGRVVEAMARSRGPNLLQYVSNVEVCAAFGCDIVHLNCLNPAAPIFPGLPSKDPKDDEPFREIQVPIGKGWTVREIRELIGRPVSTALIVEPEYGAHHIDTGYANELARTAAGLTFATEENIDLMIELGPDIVGLHGWATRDNFLRQLDVLCKKAKGKALIEAGIPHGPGLLYAREVPYNLRELITPEFAADMVRCGANIVQIPAAGSLPGFTKKYVAEIIDAIHAEGGLASTGVHNSQEGTDVGTIRRIAIDNKQLGADIQVLGDAGLNENMGLPEVIQAMAIALKGRRHTYRRLTESVLR</sequence>
<dbReference type="Pfam" id="PF25509">
    <property type="entry name" value="DUF7916"/>
    <property type="match status" value="1"/>
</dbReference>
<comment type="caution">
    <text evidence="2">The sequence shown here is derived from an EMBL/GenBank/DDBJ whole genome shotgun (WGS) entry which is preliminary data.</text>
</comment>
<dbReference type="AlphaFoldDB" id="A0A923L9P3"/>
<keyword evidence="3" id="KW-1185">Reference proteome</keyword>
<evidence type="ECO:0000313" key="2">
    <source>
        <dbReference type="EMBL" id="MBC5658521.1"/>
    </source>
</evidence>
<reference evidence="2" key="1">
    <citation type="submission" date="2020-08" db="EMBL/GenBank/DDBJ databases">
        <title>Genome public.</title>
        <authorList>
            <person name="Liu C."/>
            <person name="Sun Q."/>
        </authorList>
    </citation>
    <scope>NUCLEOTIDE SEQUENCE</scope>
    <source>
        <strain evidence="2">NSJ-68</strain>
    </source>
</reference>
<proteinExistence type="predicted"/>
<accession>A0A923L9P3</accession>
<dbReference type="InterPro" id="IPR011060">
    <property type="entry name" value="RibuloseP-bd_barrel"/>
</dbReference>
<gene>
    <name evidence="2" type="ORF">H8S44_01810</name>
</gene>
<organism evidence="2 3">
    <name type="scientific">Anaerosacchariphilus hominis</name>
    <dbReference type="NCBI Taxonomy" id="2763017"/>
    <lineage>
        <taxon>Bacteria</taxon>
        <taxon>Bacillati</taxon>
        <taxon>Bacillota</taxon>
        <taxon>Clostridia</taxon>
        <taxon>Lachnospirales</taxon>
        <taxon>Lachnospiraceae</taxon>
        <taxon>Anaerosacchariphilus</taxon>
    </lineage>
</organism>
<dbReference type="SUPFAM" id="SSF51366">
    <property type="entry name" value="Ribulose-phoshate binding barrel"/>
    <property type="match status" value="1"/>
</dbReference>